<dbReference type="SUPFAM" id="SSF88713">
    <property type="entry name" value="Glycoside hydrolase/deacetylase"/>
    <property type="match status" value="1"/>
</dbReference>
<dbReference type="PROSITE" id="PS51677">
    <property type="entry name" value="NODB"/>
    <property type="match status" value="1"/>
</dbReference>
<gene>
    <name evidence="2" type="ORF">DFR70_103516</name>
</gene>
<dbReference type="InterPro" id="IPR002509">
    <property type="entry name" value="NODB_dom"/>
</dbReference>
<evidence type="ECO:0000259" key="1">
    <source>
        <dbReference type="PROSITE" id="PS51677"/>
    </source>
</evidence>
<proteinExistence type="predicted"/>
<reference evidence="2 3" key="1">
    <citation type="submission" date="2018-05" db="EMBL/GenBank/DDBJ databases">
        <title>Genomic Encyclopedia of Type Strains, Phase IV (KMG-IV): sequencing the most valuable type-strain genomes for metagenomic binning, comparative biology and taxonomic classification.</title>
        <authorList>
            <person name="Goeker M."/>
        </authorList>
    </citation>
    <scope>NUCLEOTIDE SEQUENCE [LARGE SCALE GENOMIC DNA]</scope>
    <source>
        <strain evidence="2 3">DSM 44704</strain>
    </source>
</reference>
<dbReference type="Pfam" id="PF01522">
    <property type="entry name" value="Polysacc_deac_1"/>
    <property type="match status" value="1"/>
</dbReference>
<dbReference type="PROSITE" id="PS51318">
    <property type="entry name" value="TAT"/>
    <property type="match status" value="1"/>
</dbReference>
<evidence type="ECO:0000313" key="2">
    <source>
        <dbReference type="EMBL" id="PXX66766.1"/>
    </source>
</evidence>
<dbReference type="PANTHER" id="PTHR10587">
    <property type="entry name" value="GLYCOSYL TRANSFERASE-RELATED"/>
    <property type="match status" value="1"/>
</dbReference>
<keyword evidence="3" id="KW-1185">Reference proteome</keyword>
<feature type="domain" description="NodB homology" evidence="1">
    <location>
        <begin position="96"/>
        <end position="291"/>
    </location>
</feature>
<accession>A0A318K9T0</accession>
<dbReference type="GO" id="GO:0005975">
    <property type="term" value="P:carbohydrate metabolic process"/>
    <property type="evidence" value="ECO:0007669"/>
    <property type="project" value="InterPro"/>
</dbReference>
<dbReference type="GO" id="GO:0016810">
    <property type="term" value="F:hydrolase activity, acting on carbon-nitrogen (but not peptide) bonds"/>
    <property type="evidence" value="ECO:0007669"/>
    <property type="project" value="InterPro"/>
</dbReference>
<comment type="caution">
    <text evidence="2">The sequence shown here is derived from an EMBL/GenBank/DDBJ whole genome shotgun (WGS) entry which is preliminary data.</text>
</comment>
<dbReference type="InterPro" id="IPR006311">
    <property type="entry name" value="TAT_signal"/>
</dbReference>
<dbReference type="EMBL" id="QJKF01000003">
    <property type="protein sequence ID" value="PXX66766.1"/>
    <property type="molecule type" value="Genomic_DNA"/>
</dbReference>
<evidence type="ECO:0000313" key="3">
    <source>
        <dbReference type="Proteomes" id="UP000247569"/>
    </source>
</evidence>
<sequence length="291" mass="29914">MLERGMSRRRVFGLGAAVAAGFAVTGCGTAQSDTAVAEPSSTSPYPVAGDSAVVAKTAPAPNNSPAAVVARHAGDQPQQWGVEMPGILSTFGATGKQMALTFDACGGPGNNDIDESLVNFLIAQQIPATLFLNKRWIDANQARAAQLAVNPLFELANHGVAHKPLSVTGRAAYGIAGTGSAQEAADEVWANHERLTGLVGKPPRFFRAGTAHYDDVAVAIVNELGETPVGFSINADYGATASAAKVQAAMNAAAPGAISLAHMHRPQSGTGAGMIAVLPMIRDMGFTFVHL</sequence>
<dbReference type="PROSITE" id="PS51257">
    <property type="entry name" value="PROKAR_LIPOPROTEIN"/>
    <property type="match status" value="1"/>
</dbReference>
<dbReference type="RefSeq" id="WP_246002850.1">
    <property type="nucleotide sequence ID" value="NZ_QJKF01000003.1"/>
</dbReference>
<dbReference type="InterPro" id="IPR050248">
    <property type="entry name" value="Polysacc_deacetylase_ArnD"/>
</dbReference>
<dbReference type="InterPro" id="IPR011330">
    <property type="entry name" value="Glyco_hydro/deAcase_b/a-brl"/>
</dbReference>
<organism evidence="2 3">
    <name type="scientific">Nocardia tenerifensis</name>
    <dbReference type="NCBI Taxonomy" id="228006"/>
    <lineage>
        <taxon>Bacteria</taxon>
        <taxon>Bacillati</taxon>
        <taxon>Actinomycetota</taxon>
        <taxon>Actinomycetes</taxon>
        <taxon>Mycobacteriales</taxon>
        <taxon>Nocardiaceae</taxon>
        <taxon>Nocardia</taxon>
    </lineage>
</organism>
<dbReference type="Proteomes" id="UP000247569">
    <property type="component" value="Unassembled WGS sequence"/>
</dbReference>
<dbReference type="Gene3D" id="3.20.20.370">
    <property type="entry name" value="Glycoside hydrolase/deacetylase"/>
    <property type="match status" value="1"/>
</dbReference>
<dbReference type="PANTHER" id="PTHR10587:SF134">
    <property type="entry name" value="SECRETED PROTEIN"/>
    <property type="match status" value="1"/>
</dbReference>
<dbReference type="AlphaFoldDB" id="A0A318K9T0"/>
<protein>
    <submittedName>
        <fullName evidence="2">Peptidoglycan/xylan/chitin deacetylase (PgdA/CDA1 family)</fullName>
    </submittedName>
</protein>
<name>A0A318K9T0_9NOCA</name>